<gene>
    <name evidence="3" type="ORF">INT46_002641</name>
</gene>
<keyword evidence="4" id="KW-1185">Reference proteome</keyword>
<accession>A0A8H7QLZ5</accession>
<evidence type="ECO:0000313" key="4">
    <source>
        <dbReference type="Proteomes" id="UP000650833"/>
    </source>
</evidence>
<feature type="chain" id="PRO_5034378798" evidence="2">
    <location>
        <begin position="19"/>
        <end position="91"/>
    </location>
</feature>
<proteinExistence type="predicted"/>
<feature type="compositionally biased region" description="Basic and acidic residues" evidence="1">
    <location>
        <begin position="35"/>
        <end position="50"/>
    </location>
</feature>
<organism evidence="3 4">
    <name type="scientific">Mucor plumbeus</name>
    <dbReference type="NCBI Taxonomy" id="97098"/>
    <lineage>
        <taxon>Eukaryota</taxon>
        <taxon>Fungi</taxon>
        <taxon>Fungi incertae sedis</taxon>
        <taxon>Mucoromycota</taxon>
        <taxon>Mucoromycotina</taxon>
        <taxon>Mucoromycetes</taxon>
        <taxon>Mucorales</taxon>
        <taxon>Mucorineae</taxon>
        <taxon>Mucoraceae</taxon>
        <taxon>Mucor</taxon>
    </lineage>
</organism>
<dbReference type="AlphaFoldDB" id="A0A8H7QLZ5"/>
<protein>
    <submittedName>
        <fullName evidence="3">Uncharacterized protein</fullName>
    </submittedName>
</protein>
<dbReference type="Proteomes" id="UP000650833">
    <property type="component" value="Unassembled WGS sequence"/>
</dbReference>
<comment type="caution">
    <text evidence="3">The sequence shown here is derived from an EMBL/GenBank/DDBJ whole genome shotgun (WGS) entry which is preliminary data.</text>
</comment>
<evidence type="ECO:0000256" key="2">
    <source>
        <dbReference type="SAM" id="SignalP"/>
    </source>
</evidence>
<dbReference type="EMBL" id="JAEPRC010000544">
    <property type="protein sequence ID" value="KAG2195078.1"/>
    <property type="molecule type" value="Genomic_DNA"/>
</dbReference>
<reference evidence="3" key="1">
    <citation type="submission" date="2020-12" db="EMBL/GenBank/DDBJ databases">
        <title>Metabolic potential, ecology and presence of endohyphal bacteria is reflected in genomic diversity of Mucoromycotina.</title>
        <authorList>
            <person name="Muszewska A."/>
            <person name="Okrasinska A."/>
            <person name="Steczkiewicz K."/>
            <person name="Drgas O."/>
            <person name="Orlowska M."/>
            <person name="Perlinska-Lenart U."/>
            <person name="Aleksandrzak-Piekarczyk T."/>
            <person name="Szatraj K."/>
            <person name="Zielenkiewicz U."/>
            <person name="Pilsyk S."/>
            <person name="Malc E."/>
            <person name="Mieczkowski P."/>
            <person name="Kruszewska J.S."/>
            <person name="Biernat P."/>
            <person name="Pawlowska J."/>
        </authorList>
    </citation>
    <scope>NUCLEOTIDE SEQUENCE</scope>
    <source>
        <strain evidence="3">CBS 226.32</strain>
    </source>
</reference>
<feature type="signal peptide" evidence="2">
    <location>
        <begin position="1"/>
        <end position="18"/>
    </location>
</feature>
<evidence type="ECO:0000256" key="1">
    <source>
        <dbReference type="SAM" id="MobiDB-lite"/>
    </source>
</evidence>
<evidence type="ECO:0000313" key="3">
    <source>
        <dbReference type="EMBL" id="KAG2195078.1"/>
    </source>
</evidence>
<name>A0A8H7QLZ5_9FUNG</name>
<sequence>MKFSTVLAITFLVAAVSAAPHSGHGRNRNSNHENNSNHEDNSNSHNKEIKQSIGNVGSTTNSGLLSGLLGGANVLGKSTTTNNVNQNANIN</sequence>
<feature type="region of interest" description="Disordered" evidence="1">
    <location>
        <begin position="18"/>
        <end position="57"/>
    </location>
</feature>
<keyword evidence="2" id="KW-0732">Signal</keyword>